<reference evidence="3" key="1">
    <citation type="submission" date="2009-09" db="EMBL/GenBank/DDBJ databases">
        <title>The complete genome of Kribbella flavida DSM 17836.</title>
        <authorList>
            <consortium name="US DOE Joint Genome Institute (JGI-PGF)"/>
            <person name="Lucas S."/>
            <person name="Copeland A."/>
            <person name="Lapidus A."/>
            <person name="Glavina del Rio T."/>
            <person name="Dalin E."/>
            <person name="Tice H."/>
            <person name="Bruce D."/>
            <person name="Goodwin L."/>
            <person name="Pitluck S."/>
            <person name="Kyrpides N."/>
            <person name="Mavromatis K."/>
            <person name="Ivanova N."/>
            <person name="Saunders E."/>
            <person name="Brettin T."/>
            <person name="Detter J.C."/>
            <person name="Han C."/>
            <person name="Larimer F."/>
            <person name="Land M."/>
            <person name="Hauser L."/>
            <person name="Markowitz V."/>
            <person name="Cheng J.-F."/>
            <person name="Hugenholtz P."/>
            <person name="Woyke T."/>
            <person name="Wu D."/>
            <person name="Pukall R."/>
            <person name="Klenk H.-P."/>
            <person name="Eisen J.A."/>
        </authorList>
    </citation>
    <scope>NUCLEOTIDE SEQUENCE [LARGE SCALE GENOMIC DNA]</scope>
    <source>
        <strain evidence="3">DSM 17836 / JCM 10339 / NBRC 14399</strain>
    </source>
</reference>
<dbReference type="EMBL" id="CP001736">
    <property type="protein sequence ID" value="ADB31584.1"/>
    <property type="molecule type" value="Genomic_DNA"/>
</dbReference>
<evidence type="ECO:0000313" key="2">
    <source>
        <dbReference type="EMBL" id="ADB31584.1"/>
    </source>
</evidence>
<keyword evidence="3" id="KW-1185">Reference proteome</keyword>
<proteinExistence type="predicted"/>
<dbReference type="AlphaFoldDB" id="D2PWD2"/>
<dbReference type="HOGENOM" id="CLU_3397053_0_0_11"/>
<evidence type="ECO:0000313" key="3">
    <source>
        <dbReference type="Proteomes" id="UP000007967"/>
    </source>
</evidence>
<evidence type="ECO:0000256" key="1">
    <source>
        <dbReference type="SAM" id="MobiDB-lite"/>
    </source>
</evidence>
<name>D2PWD2_KRIFD</name>
<dbReference type="Proteomes" id="UP000007967">
    <property type="component" value="Chromosome"/>
</dbReference>
<dbReference type="KEGG" id="kfl:Kfla_2510"/>
<feature type="region of interest" description="Disordered" evidence="1">
    <location>
        <begin position="1"/>
        <end position="31"/>
    </location>
</feature>
<organism evidence="2 3">
    <name type="scientific">Kribbella flavida (strain DSM 17836 / JCM 10339 / NBRC 14399)</name>
    <dbReference type="NCBI Taxonomy" id="479435"/>
    <lineage>
        <taxon>Bacteria</taxon>
        <taxon>Bacillati</taxon>
        <taxon>Actinomycetota</taxon>
        <taxon>Actinomycetes</taxon>
        <taxon>Propionibacteriales</taxon>
        <taxon>Kribbellaceae</taxon>
        <taxon>Kribbella</taxon>
    </lineage>
</organism>
<reference evidence="2 3" key="2">
    <citation type="journal article" date="2010" name="Stand. Genomic Sci.">
        <title>Complete genome sequence of Kribbella flavida type strain (IFO 14399).</title>
        <authorList>
            <person name="Pukall R."/>
            <person name="Lapidus A."/>
            <person name="Glavina Del Rio T."/>
            <person name="Copeland A."/>
            <person name="Tice H."/>
            <person name="Cheng J.-F."/>
            <person name="Lucas S."/>
            <person name="Chen F."/>
            <person name="Nolan M."/>
            <person name="LaButti K."/>
            <person name="Pati A."/>
            <person name="Ivanova N."/>
            <person name="Mavrommatis K."/>
            <person name="Mikhailova N."/>
            <person name="Pitluck S."/>
            <person name="Bruce D."/>
            <person name="Goodwin L."/>
            <person name="Land M."/>
            <person name="Hauser L."/>
            <person name="Chang Y.-J."/>
            <person name="Jeffries C.D."/>
            <person name="Chen A."/>
            <person name="Palaniappan K."/>
            <person name="Chain P."/>
            <person name="Rohde M."/>
            <person name="Goeker M."/>
            <person name="Bristow J."/>
            <person name="Eisen J.A."/>
            <person name="Markowitz V."/>
            <person name="Hugenholtz P."/>
            <person name="Kyrpides N.C."/>
            <person name="Klenk H.-P."/>
            <person name="Brettin T."/>
        </authorList>
    </citation>
    <scope>NUCLEOTIDE SEQUENCE [LARGE SCALE GENOMIC DNA]</scope>
    <source>
        <strain evidence="3">DSM 17836 / JCM 10339 / NBRC 14399</strain>
    </source>
</reference>
<protein>
    <submittedName>
        <fullName evidence="2">Uncharacterized protein</fullName>
    </submittedName>
</protein>
<gene>
    <name evidence="2" type="ordered locus">Kfla_2510</name>
</gene>
<sequence>MLPNDDTDPHVPAGTLDVSPTARSGPLVRAH</sequence>
<accession>D2PWD2</accession>